<dbReference type="InterPro" id="IPR050584">
    <property type="entry name" value="Cholesterol_7-desaturase"/>
</dbReference>
<dbReference type="Pfam" id="PF19112">
    <property type="entry name" value="VanA_C"/>
    <property type="match status" value="1"/>
</dbReference>
<dbReference type="SUPFAM" id="SSF50022">
    <property type="entry name" value="ISP domain"/>
    <property type="match status" value="1"/>
</dbReference>
<dbReference type="PANTHER" id="PTHR21266:SF60">
    <property type="entry name" value="3-KETOSTEROID-9-ALPHA-MONOOXYGENASE, OXYGENASE COMPONENT"/>
    <property type="match status" value="1"/>
</dbReference>
<organism evidence="7 8">
    <name type="scientific">Acinetobacter stercoris</name>
    <dbReference type="NCBI Taxonomy" id="2126983"/>
    <lineage>
        <taxon>Bacteria</taxon>
        <taxon>Pseudomonadati</taxon>
        <taxon>Pseudomonadota</taxon>
        <taxon>Gammaproteobacteria</taxon>
        <taxon>Moraxellales</taxon>
        <taxon>Moraxellaceae</taxon>
        <taxon>Acinetobacter</taxon>
    </lineage>
</organism>
<sequence>MNMNMNMNDFIQDKNRISIQQEQEGKSKFPKNQWYVVGLSKELKDNLISRKVLNIPLIIFRNVEGKAVALEDRCCHRGMPLSSGTLENGQIRCGYHGLLYDGYGHCVEVPGQDRIPAKAKVKSYFLIEKQGIIWFWYSFDTEPNISDVPDYPYHEHPDYLYDGDVYHYQAPYQLIHDNLMDLSHLAYVHLKTIGGNAKIHMNAEMKVVQNEDQVIVKRHMFDSDPPPTYAMAYPFKSKIDRWQEIDFRVSHIRIWTGGIDAGSDSLENPDRNGFNMRGFHGITPETDETCHYFWTMATNPKQDRENIANVVIEQTRLTFDEDKIVIEDQFKNLKQFESTDMVGIHIDVGLVRARRMIESLI</sequence>
<dbReference type="Pfam" id="PF00355">
    <property type="entry name" value="Rieske"/>
    <property type="match status" value="1"/>
</dbReference>
<dbReference type="EMBL" id="OOGT01000045">
    <property type="protein sequence ID" value="SPL70167.1"/>
    <property type="molecule type" value="Genomic_DNA"/>
</dbReference>
<dbReference type="SUPFAM" id="SSF55961">
    <property type="entry name" value="Bet v1-like"/>
    <property type="match status" value="1"/>
</dbReference>
<keyword evidence="3 7" id="KW-0560">Oxidoreductase</keyword>
<keyword evidence="7" id="KW-0503">Monooxygenase</keyword>
<dbReference type="RefSeq" id="WP_228212183.1">
    <property type="nucleotide sequence ID" value="NZ_OOGT01000045.1"/>
</dbReference>
<keyword evidence="4" id="KW-0408">Iron</keyword>
<evidence type="ECO:0000256" key="1">
    <source>
        <dbReference type="ARBA" id="ARBA00022714"/>
    </source>
</evidence>
<dbReference type="Proteomes" id="UP000245974">
    <property type="component" value="Unassembled WGS sequence"/>
</dbReference>
<dbReference type="InterPro" id="IPR017941">
    <property type="entry name" value="Rieske_2Fe-2S"/>
</dbReference>
<evidence type="ECO:0000313" key="7">
    <source>
        <dbReference type="EMBL" id="SPL70167.1"/>
    </source>
</evidence>
<evidence type="ECO:0000256" key="3">
    <source>
        <dbReference type="ARBA" id="ARBA00023002"/>
    </source>
</evidence>
<gene>
    <name evidence="7" type="primary">tsaM1_2</name>
    <name evidence="7" type="ORF">KPC_1345</name>
</gene>
<evidence type="ECO:0000256" key="2">
    <source>
        <dbReference type="ARBA" id="ARBA00022723"/>
    </source>
</evidence>
<dbReference type="InParanoid" id="A0A2U3MXK6"/>
<dbReference type="PROSITE" id="PS00570">
    <property type="entry name" value="RING_HYDROXYL_ALPHA"/>
    <property type="match status" value="1"/>
</dbReference>
<evidence type="ECO:0000313" key="8">
    <source>
        <dbReference type="Proteomes" id="UP000245974"/>
    </source>
</evidence>
<dbReference type="PANTHER" id="PTHR21266">
    <property type="entry name" value="IRON-SULFUR DOMAIN CONTAINING PROTEIN"/>
    <property type="match status" value="1"/>
</dbReference>
<keyword evidence="5" id="KW-0411">Iron-sulfur</keyword>
<dbReference type="GO" id="GO:0051537">
    <property type="term" value="F:2 iron, 2 sulfur cluster binding"/>
    <property type="evidence" value="ECO:0007669"/>
    <property type="project" value="UniProtKB-KW"/>
</dbReference>
<dbReference type="InterPro" id="IPR015881">
    <property type="entry name" value="ARHD_Rieske_2Fe_2S"/>
</dbReference>
<keyword evidence="1" id="KW-0001">2Fe-2S</keyword>
<dbReference type="CDD" id="cd08878">
    <property type="entry name" value="RHO_alpha_C_DMO-like"/>
    <property type="match status" value="1"/>
</dbReference>
<evidence type="ECO:0000259" key="6">
    <source>
        <dbReference type="PROSITE" id="PS51296"/>
    </source>
</evidence>
<dbReference type="Gene3D" id="2.102.10.10">
    <property type="entry name" value="Rieske [2Fe-2S] iron-sulphur domain"/>
    <property type="match status" value="1"/>
</dbReference>
<proteinExistence type="predicted"/>
<dbReference type="AlphaFoldDB" id="A0A2U3MXK6"/>
<evidence type="ECO:0000256" key="5">
    <source>
        <dbReference type="ARBA" id="ARBA00023014"/>
    </source>
</evidence>
<dbReference type="InterPro" id="IPR044043">
    <property type="entry name" value="VanA_C_cat"/>
</dbReference>
<dbReference type="InterPro" id="IPR036922">
    <property type="entry name" value="Rieske_2Fe-2S_sf"/>
</dbReference>
<dbReference type="PROSITE" id="PS51296">
    <property type="entry name" value="RIESKE"/>
    <property type="match status" value="1"/>
</dbReference>
<dbReference type="GO" id="GO:0005506">
    <property type="term" value="F:iron ion binding"/>
    <property type="evidence" value="ECO:0007669"/>
    <property type="project" value="InterPro"/>
</dbReference>
<evidence type="ECO:0000256" key="4">
    <source>
        <dbReference type="ARBA" id="ARBA00023004"/>
    </source>
</evidence>
<dbReference type="EC" id="1.14.14.-" evidence="7"/>
<protein>
    <submittedName>
        <fullName evidence="7">Toluene-4-sulfonate monooxygenase system iron-sulfur subunit TsaM1</fullName>
        <ecNumber evidence="7">1.14.14.-</ecNumber>
    </submittedName>
</protein>
<reference evidence="8" key="1">
    <citation type="submission" date="2018-03" db="EMBL/GenBank/DDBJ databases">
        <authorList>
            <person name="Blom J."/>
        </authorList>
    </citation>
    <scope>NUCLEOTIDE SEQUENCE [LARGE SCALE GENOMIC DNA]</scope>
    <source>
        <strain evidence="8">KPC-SM-21</strain>
    </source>
</reference>
<dbReference type="GO" id="GO:0004497">
    <property type="term" value="F:monooxygenase activity"/>
    <property type="evidence" value="ECO:0007669"/>
    <property type="project" value="UniProtKB-KW"/>
</dbReference>
<accession>A0A2U3MXK6</accession>
<dbReference type="Gene3D" id="3.90.380.10">
    <property type="entry name" value="Naphthalene 1,2-dioxygenase Alpha Subunit, Chain A, domain 1"/>
    <property type="match status" value="1"/>
</dbReference>
<feature type="domain" description="Rieske" evidence="6">
    <location>
        <begin position="34"/>
        <end position="135"/>
    </location>
</feature>
<name>A0A2U3MXK6_9GAMM</name>
<keyword evidence="2" id="KW-0479">Metal-binding</keyword>
<keyword evidence="8" id="KW-1185">Reference proteome</keyword>